<comment type="caution">
    <text evidence="1">The sequence shown here is derived from an EMBL/GenBank/DDBJ whole genome shotgun (WGS) entry which is preliminary data.</text>
</comment>
<evidence type="ECO:0000313" key="2">
    <source>
        <dbReference type="Proteomes" id="UP000284548"/>
    </source>
</evidence>
<organism evidence="1 2">
    <name type="scientific">Segatella copri</name>
    <dbReference type="NCBI Taxonomy" id="165179"/>
    <lineage>
        <taxon>Bacteria</taxon>
        <taxon>Pseudomonadati</taxon>
        <taxon>Bacteroidota</taxon>
        <taxon>Bacteroidia</taxon>
        <taxon>Bacteroidales</taxon>
        <taxon>Prevotellaceae</taxon>
        <taxon>Segatella</taxon>
    </lineage>
</organism>
<sequence>MGRILFCMFHGKGRLLPNHDLLFARYAITLQKKNPEIPKTIRNQRLLASVRRKNITGNDCRDKKAGWE</sequence>
<protein>
    <submittedName>
        <fullName evidence="1">Uncharacterized protein</fullName>
    </submittedName>
</protein>
<dbReference type="Proteomes" id="UP000284548">
    <property type="component" value="Unassembled WGS sequence"/>
</dbReference>
<proteinExistence type="predicted"/>
<evidence type="ECO:0000313" key="1">
    <source>
        <dbReference type="EMBL" id="RHH79345.1"/>
    </source>
</evidence>
<dbReference type="EMBL" id="QRKB01000033">
    <property type="protein sequence ID" value="RHH79345.1"/>
    <property type="molecule type" value="Genomic_DNA"/>
</dbReference>
<gene>
    <name evidence="1" type="ORF">DW192_11895</name>
</gene>
<dbReference type="AlphaFoldDB" id="A0A414XZP3"/>
<accession>A0A414XZP3</accession>
<name>A0A414XZP3_9BACT</name>
<reference evidence="1 2" key="1">
    <citation type="submission" date="2018-08" db="EMBL/GenBank/DDBJ databases">
        <title>A genome reference for cultivated species of the human gut microbiota.</title>
        <authorList>
            <person name="Zou Y."/>
            <person name="Xue W."/>
            <person name="Luo G."/>
        </authorList>
    </citation>
    <scope>NUCLEOTIDE SEQUENCE [LARGE SCALE GENOMIC DNA]</scope>
    <source>
        <strain evidence="1 2">AM16-54</strain>
    </source>
</reference>